<keyword evidence="4 6" id="KW-0807">Transducer</keyword>
<dbReference type="PROSITE" id="PS50906">
    <property type="entry name" value="NIT"/>
    <property type="match status" value="1"/>
</dbReference>
<evidence type="ECO:0000256" key="8">
    <source>
        <dbReference type="SAM" id="Phobius"/>
    </source>
</evidence>
<dbReference type="GO" id="GO:0005886">
    <property type="term" value="C:plasma membrane"/>
    <property type="evidence" value="ECO:0007669"/>
    <property type="project" value="UniProtKB-SubCell"/>
</dbReference>
<accession>A0A3U3EXL9</accession>
<keyword evidence="2" id="KW-0488">Methylation</keyword>
<dbReference type="Proteomes" id="UP000839932">
    <property type="component" value="Unassembled WGS sequence"/>
</dbReference>
<dbReference type="AlphaFoldDB" id="A0A3U3EXL9"/>
<dbReference type="GO" id="GO:0006935">
    <property type="term" value="P:chemotaxis"/>
    <property type="evidence" value="ECO:0007669"/>
    <property type="project" value="UniProtKB-KW"/>
</dbReference>
<keyword evidence="8" id="KW-0472">Membrane</keyword>
<dbReference type="FunFam" id="1.10.287.950:FF:000001">
    <property type="entry name" value="Methyl-accepting chemotaxis sensory transducer"/>
    <property type="match status" value="1"/>
</dbReference>
<gene>
    <name evidence="12" type="ORF">DQZ60_24440</name>
    <name evidence="13" type="ORF">EXB20_23950</name>
    <name evidence="14" type="ORF">G4P45_004774</name>
</gene>
<evidence type="ECO:0000256" key="7">
    <source>
        <dbReference type="SAM" id="Coils"/>
    </source>
</evidence>
<dbReference type="Pfam" id="PF00672">
    <property type="entry name" value="HAMP"/>
    <property type="match status" value="1"/>
</dbReference>
<sequence>MSWAYRISMQMKLFIALFPLLLALVWFAGSGIVSRINTEQQMNTIGQLTTLARSAGDVVHQLQSERGMSAGFIGARGQKFRDDLAAQRQLTDKVLATFKRLLTDTNKDLLQGNIAAPLKTFNESIQFLDSTRTAISELTIDSPKASQFYTQTISDVLKFVGGMGHLSTSGSMVNELAAYYSLLNLKEQAGVERALLSNIFSMDRFDDGQFSMFSDVVGQQDAWLTAARSFSTPVQAAELDKSLQSAEATRALELRETAFNKAAEGGFGVNPTDWFNLQTQRIETLQKVENRAVDALQEHAALLAHNARVDWQSFLVISLVALLIAIAFAVMVARSIQQQLNGTLKTIAEMDGDLTRRLDVPGSDELSALNRAYNQAIENIQHIVQEIKSGAVVLRSASSDIAAGNQDLAQRTDEQAASIVETAASMEQISTAITQTADNASEAERLIHSMERDVLEANRVSNEASQSMAEIRSSSEQISQIVASIDEISFQTNLLALNAAVEAARAGELGKGFAVVATEVRNLSQRCAREASQIRELINQNMDKIGEGVARVTASGTALKAAAENTGRMKQYVSDIARAANEQSLGVSQVHQALNQLEQVTQQNAALVSQAASASQMLDGQSEAMSTLVDRFIV</sequence>
<evidence type="ECO:0000259" key="9">
    <source>
        <dbReference type="PROSITE" id="PS50111"/>
    </source>
</evidence>
<evidence type="ECO:0000256" key="1">
    <source>
        <dbReference type="ARBA" id="ARBA00004429"/>
    </source>
</evidence>
<reference evidence="14" key="2">
    <citation type="submission" date="2018-07" db="EMBL/GenBank/DDBJ databases">
        <authorList>
            <consortium name="NCBI Pathogen Detection Project"/>
        </authorList>
    </citation>
    <scope>NUCLEOTIDE SEQUENCE</scope>
    <source>
        <strain evidence="14">13-5160</strain>
    </source>
</reference>
<dbReference type="GO" id="GO:0007165">
    <property type="term" value="P:signal transduction"/>
    <property type="evidence" value="ECO:0007669"/>
    <property type="project" value="UniProtKB-KW"/>
</dbReference>
<evidence type="ECO:0000313" key="12">
    <source>
        <dbReference type="EMBL" id="EBS4785325.1"/>
    </source>
</evidence>
<evidence type="ECO:0000313" key="13">
    <source>
        <dbReference type="EMBL" id="ECB4345214.1"/>
    </source>
</evidence>
<evidence type="ECO:0000256" key="4">
    <source>
        <dbReference type="ARBA" id="ARBA00023224"/>
    </source>
</evidence>
<dbReference type="SUPFAM" id="SSF58104">
    <property type="entry name" value="Methyl-accepting chemotaxis protein (MCP) signaling domain"/>
    <property type="match status" value="1"/>
</dbReference>
<feature type="transmembrane region" description="Helical" evidence="8">
    <location>
        <begin position="311"/>
        <end position="333"/>
    </location>
</feature>
<comment type="similarity">
    <text evidence="5">Belongs to the methyl-accepting chemotaxis (MCP) protein family.</text>
</comment>
<protein>
    <submittedName>
        <fullName evidence="14">HAMP domain-containing protein</fullName>
    </submittedName>
    <submittedName>
        <fullName evidence="13">Methyl-accepting chemotaxis protein</fullName>
    </submittedName>
</protein>
<organism evidence="13">
    <name type="scientific">Salmonella enterica subsp. enterica serovar Stanley</name>
    <dbReference type="NCBI Taxonomy" id="192953"/>
    <lineage>
        <taxon>Bacteria</taxon>
        <taxon>Pseudomonadati</taxon>
        <taxon>Pseudomonadota</taxon>
        <taxon>Gammaproteobacteria</taxon>
        <taxon>Enterobacterales</taxon>
        <taxon>Enterobacteriaceae</taxon>
        <taxon>Salmonella</taxon>
    </lineage>
</organism>
<dbReference type="EMBL" id="AAHXOH010000036">
    <property type="protein sequence ID" value="ECB4345214.1"/>
    <property type="molecule type" value="Genomic_DNA"/>
</dbReference>
<name>A0A3U3EXL9_SALET</name>
<dbReference type="InterPro" id="IPR051310">
    <property type="entry name" value="MCP_chemotaxis"/>
</dbReference>
<keyword evidence="8" id="KW-0812">Transmembrane</keyword>
<comment type="subcellular location">
    <subcellularLocation>
        <location evidence="1">Cell inner membrane</location>
        <topology evidence="1">Multi-pass membrane protein</topology>
    </subcellularLocation>
</comment>
<evidence type="ECO:0000256" key="2">
    <source>
        <dbReference type="ARBA" id="ARBA00022481"/>
    </source>
</evidence>
<dbReference type="PROSITE" id="PS50885">
    <property type="entry name" value="HAMP"/>
    <property type="match status" value="1"/>
</dbReference>
<evidence type="ECO:0000259" key="10">
    <source>
        <dbReference type="PROSITE" id="PS50885"/>
    </source>
</evidence>
<dbReference type="SMART" id="SM00304">
    <property type="entry name" value="HAMP"/>
    <property type="match status" value="1"/>
</dbReference>
<dbReference type="PROSITE" id="PS50111">
    <property type="entry name" value="CHEMOTAXIS_TRANSDUC_2"/>
    <property type="match status" value="1"/>
</dbReference>
<evidence type="ECO:0000256" key="5">
    <source>
        <dbReference type="ARBA" id="ARBA00029447"/>
    </source>
</evidence>
<feature type="domain" description="NIT" evidence="11">
    <location>
        <begin position="53"/>
        <end position="303"/>
    </location>
</feature>
<reference evidence="14" key="1">
    <citation type="journal article" date="2018" name="Genome Biol.">
        <title>SKESA: strategic k-mer extension for scrupulous assemblies.</title>
        <authorList>
            <person name="Souvorov A."/>
            <person name="Agarwala R."/>
            <person name="Lipman D.J."/>
        </authorList>
    </citation>
    <scope>NUCLEOTIDE SEQUENCE</scope>
    <source>
        <strain evidence="14">13-5160</strain>
    </source>
</reference>
<evidence type="ECO:0000313" key="14">
    <source>
        <dbReference type="EMBL" id="HAE7710277.1"/>
    </source>
</evidence>
<dbReference type="InterPro" id="IPR004090">
    <property type="entry name" value="Chemotax_Me-accpt_rcpt"/>
</dbReference>
<keyword evidence="7" id="KW-0175">Coiled coil</keyword>
<reference evidence="13" key="3">
    <citation type="submission" date="2019-02" db="EMBL/GenBank/DDBJ databases">
        <authorList>
            <person name="Ashton P.M."/>
            <person name="Dallman T."/>
            <person name="Nair S."/>
            <person name="De Pinna E."/>
            <person name="Peters T."/>
            <person name="Grant K."/>
        </authorList>
    </citation>
    <scope>NUCLEOTIDE SEQUENCE</scope>
    <source>
        <strain evidence="12">322286</strain>
        <strain evidence="13">679058</strain>
    </source>
</reference>
<evidence type="ECO:0000259" key="11">
    <source>
        <dbReference type="PROSITE" id="PS50906"/>
    </source>
</evidence>
<dbReference type="Pfam" id="PF00015">
    <property type="entry name" value="MCPsignal"/>
    <property type="match status" value="1"/>
</dbReference>
<dbReference type="InterPro" id="IPR010910">
    <property type="entry name" value="Nitrate/nitrite_sensing_bac"/>
</dbReference>
<dbReference type="GO" id="GO:0004888">
    <property type="term" value="F:transmembrane signaling receptor activity"/>
    <property type="evidence" value="ECO:0007669"/>
    <property type="project" value="InterPro"/>
</dbReference>
<dbReference type="EMBL" id="AAGVPU010000033">
    <property type="protein sequence ID" value="EBS4785325.1"/>
    <property type="molecule type" value="Genomic_DNA"/>
</dbReference>
<dbReference type="Gene3D" id="1.10.287.950">
    <property type="entry name" value="Methyl-accepting chemotaxis protein"/>
    <property type="match status" value="1"/>
</dbReference>
<dbReference type="InterPro" id="IPR004089">
    <property type="entry name" value="MCPsignal_dom"/>
</dbReference>
<dbReference type="PANTHER" id="PTHR43531">
    <property type="entry name" value="PROTEIN ICFG"/>
    <property type="match status" value="1"/>
</dbReference>
<dbReference type="InterPro" id="IPR003660">
    <property type="entry name" value="HAMP_dom"/>
</dbReference>
<feature type="domain" description="Methyl-accepting transducer" evidence="9">
    <location>
        <begin position="390"/>
        <end position="619"/>
    </location>
</feature>
<dbReference type="EMBL" id="DAASZU010000030">
    <property type="protein sequence ID" value="HAE7710277.1"/>
    <property type="molecule type" value="Genomic_DNA"/>
</dbReference>
<dbReference type="Pfam" id="PF08376">
    <property type="entry name" value="NIT"/>
    <property type="match status" value="1"/>
</dbReference>
<feature type="domain" description="HAMP" evidence="10">
    <location>
        <begin position="338"/>
        <end position="385"/>
    </location>
</feature>
<feature type="coiled-coil region" evidence="7">
    <location>
        <begin position="433"/>
        <end position="460"/>
    </location>
</feature>
<comment type="caution">
    <text evidence="13">The sequence shown here is derived from an EMBL/GenBank/DDBJ whole genome shotgun (WGS) entry which is preliminary data.</text>
</comment>
<evidence type="ECO:0000256" key="6">
    <source>
        <dbReference type="PROSITE-ProRule" id="PRU00284"/>
    </source>
</evidence>
<dbReference type="PRINTS" id="PR00260">
    <property type="entry name" value="CHEMTRNSDUCR"/>
</dbReference>
<evidence type="ECO:0000256" key="3">
    <source>
        <dbReference type="ARBA" id="ARBA00022500"/>
    </source>
</evidence>
<dbReference type="InterPro" id="IPR013587">
    <property type="entry name" value="Nitrate/nitrite_sensing"/>
</dbReference>
<keyword evidence="3" id="KW-0145">Chemotaxis</keyword>
<dbReference type="PANTHER" id="PTHR43531:SF14">
    <property type="entry name" value="METHYL-ACCEPTING CHEMOTAXIS PROTEIN I-RELATED"/>
    <property type="match status" value="1"/>
</dbReference>
<dbReference type="SMART" id="SM00283">
    <property type="entry name" value="MA"/>
    <property type="match status" value="1"/>
</dbReference>
<keyword evidence="8" id="KW-1133">Transmembrane helix</keyword>
<dbReference type="CDD" id="cd06225">
    <property type="entry name" value="HAMP"/>
    <property type="match status" value="1"/>
</dbReference>
<proteinExistence type="inferred from homology"/>